<comment type="caution">
    <text evidence="2">The sequence shown here is derived from an EMBL/GenBank/DDBJ whole genome shotgun (WGS) entry which is preliminary data.</text>
</comment>
<proteinExistence type="predicted"/>
<dbReference type="AlphaFoldDB" id="A0A8X6MIU6"/>
<evidence type="ECO:0000256" key="1">
    <source>
        <dbReference type="SAM" id="MobiDB-lite"/>
    </source>
</evidence>
<evidence type="ECO:0000313" key="2">
    <source>
        <dbReference type="EMBL" id="GFS62096.1"/>
    </source>
</evidence>
<feature type="compositionally biased region" description="Basic and acidic residues" evidence="1">
    <location>
        <begin position="41"/>
        <end position="59"/>
    </location>
</feature>
<keyword evidence="3" id="KW-1185">Reference proteome</keyword>
<evidence type="ECO:0000313" key="3">
    <source>
        <dbReference type="Proteomes" id="UP000887013"/>
    </source>
</evidence>
<feature type="compositionally biased region" description="Low complexity" evidence="1">
    <location>
        <begin position="95"/>
        <end position="106"/>
    </location>
</feature>
<accession>A0A8X6MIU6</accession>
<protein>
    <submittedName>
        <fullName evidence="2">Uncharacterized protein</fullName>
    </submittedName>
</protein>
<dbReference type="Proteomes" id="UP000887013">
    <property type="component" value="Unassembled WGS sequence"/>
</dbReference>
<name>A0A8X6MIU6_NEPPI</name>
<organism evidence="2 3">
    <name type="scientific">Nephila pilipes</name>
    <name type="common">Giant wood spider</name>
    <name type="synonym">Nephila maculata</name>
    <dbReference type="NCBI Taxonomy" id="299642"/>
    <lineage>
        <taxon>Eukaryota</taxon>
        <taxon>Metazoa</taxon>
        <taxon>Ecdysozoa</taxon>
        <taxon>Arthropoda</taxon>
        <taxon>Chelicerata</taxon>
        <taxon>Arachnida</taxon>
        <taxon>Araneae</taxon>
        <taxon>Araneomorphae</taxon>
        <taxon>Entelegynae</taxon>
        <taxon>Araneoidea</taxon>
        <taxon>Nephilidae</taxon>
        <taxon>Nephila</taxon>
    </lineage>
</organism>
<gene>
    <name evidence="2" type="ORF">NPIL_422881</name>
</gene>
<dbReference type="EMBL" id="BMAW01047655">
    <property type="protein sequence ID" value="GFS62096.1"/>
    <property type="molecule type" value="Genomic_DNA"/>
</dbReference>
<reference evidence="2" key="1">
    <citation type="submission" date="2020-08" db="EMBL/GenBank/DDBJ databases">
        <title>Multicomponent nature underlies the extraordinary mechanical properties of spider dragline silk.</title>
        <authorList>
            <person name="Kono N."/>
            <person name="Nakamura H."/>
            <person name="Mori M."/>
            <person name="Yoshida Y."/>
            <person name="Ohtoshi R."/>
            <person name="Malay A.D."/>
            <person name="Moran D.A.P."/>
            <person name="Tomita M."/>
            <person name="Numata K."/>
            <person name="Arakawa K."/>
        </authorList>
    </citation>
    <scope>NUCLEOTIDE SEQUENCE</scope>
</reference>
<feature type="region of interest" description="Disordered" evidence="1">
    <location>
        <begin position="28"/>
        <end position="134"/>
    </location>
</feature>
<sequence>MRTFVAMLNERQAQNSLEYFHHRIVENNKKKKKRLLNTRGSGEEQKAKPSQEERRREELNLQTSEGGGLSLIEVPVTTFHKSSPAAHLGKGKGGNNARKGNGARGAYHPRKWKEGYSGRPNPAMRKESGNFLSH</sequence>